<name>A0A2Z7CL18_9LAMI</name>
<evidence type="ECO:0000313" key="4">
    <source>
        <dbReference type="Proteomes" id="UP000250235"/>
    </source>
</evidence>
<proteinExistence type="predicted"/>
<dbReference type="EMBL" id="KQ995335">
    <property type="protein sequence ID" value="KZV47005.1"/>
    <property type="molecule type" value="Genomic_DNA"/>
</dbReference>
<feature type="compositionally biased region" description="Acidic residues" evidence="2">
    <location>
        <begin position="259"/>
        <end position="268"/>
    </location>
</feature>
<dbReference type="Proteomes" id="UP000250235">
    <property type="component" value="Unassembled WGS sequence"/>
</dbReference>
<evidence type="ECO:0000256" key="1">
    <source>
        <dbReference type="SAM" id="Coils"/>
    </source>
</evidence>
<sequence>MAEVVSSIQTPAIYTLRSTVINSEADPGRVPPLNFFEDSLVVSPSGVVATNLLYHIAPDRDIGRLTSSNYAEAVGLFSSNLVAALAWGGEVIKHLTRAQREAGDLLRNFEYTAEHCTELETWLADMEAARAEEERVAETHLAALETRGLRLEAEKAALMSVKKALEVEKMALRAVLDETKARAAEEAEHLRSEAVNAWDLGKEAFLKSSEFSALCTKKALGYFKVGFSGFLAQFRANGYSEEEHPTSFLDVRKTLMDMANEEEAEEEEGGGRGRGSRRYPTELP</sequence>
<keyword evidence="4" id="KW-1185">Reference proteome</keyword>
<gene>
    <name evidence="3" type="ORF">F511_34152</name>
</gene>
<evidence type="ECO:0000313" key="3">
    <source>
        <dbReference type="EMBL" id="KZV47005.1"/>
    </source>
</evidence>
<reference evidence="3 4" key="1">
    <citation type="journal article" date="2015" name="Proc. Natl. Acad. Sci. U.S.A.">
        <title>The resurrection genome of Boea hygrometrica: A blueprint for survival of dehydration.</title>
        <authorList>
            <person name="Xiao L."/>
            <person name="Yang G."/>
            <person name="Zhang L."/>
            <person name="Yang X."/>
            <person name="Zhao S."/>
            <person name="Ji Z."/>
            <person name="Zhou Q."/>
            <person name="Hu M."/>
            <person name="Wang Y."/>
            <person name="Chen M."/>
            <person name="Xu Y."/>
            <person name="Jin H."/>
            <person name="Xiao X."/>
            <person name="Hu G."/>
            <person name="Bao F."/>
            <person name="Hu Y."/>
            <person name="Wan P."/>
            <person name="Li L."/>
            <person name="Deng X."/>
            <person name="Kuang T."/>
            <person name="Xiang C."/>
            <person name="Zhu J.K."/>
            <person name="Oliver M.J."/>
            <person name="He Y."/>
        </authorList>
    </citation>
    <scope>NUCLEOTIDE SEQUENCE [LARGE SCALE GENOMIC DNA]</scope>
    <source>
        <strain evidence="4">cv. XS01</strain>
    </source>
</reference>
<protein>
    <submittedName>
        <fullName evidence="3">Myosin-7-like</fullName>
    </submittedName>
</protein>
<feature type="coiled-coil region" evidence="1">
    <location>
        <begin position="162"/>
        <end position="193"/>
    </location>
</feature>
<evidence type="ECO:0000256" key="2">
    <source>
        <dbReference type="SAM" id="MobiDB-lite"/>
    </source>
</evidence>
<keyword evidence="1" id="KW-0175">Coiled coil</keyword>
<organism evidence="3 4">
    <name type="scientific">Dorcoceras hygrometricum</name>
    <dbReference type="NCBI Taxonomy" id="472368"/>
    <lineage>
        <taxon>Eukaryota</taxon>
        <taxon>Viridiplantae</taxon>
        <taxon>Streptophyta</taxon>
        <taxon>Embryophyta</taxon>
        <taxon>Tracheophyta</taxon>
        <taxon>Spermatophyta</taxon>
        <taxon>Magnoliopsida</taxon>
        <taxon>eudicotyledons</taxon>
        <taxon>Gunneridae</taxon>
        <taxon>Pentapetalae</taxon>
        <taxon>asterids</taxon>
        <taxon>lamiids</taxon>
        <taxon>Lamiales</taxon>
        <taxon>Gesneriaceae</taxon>
        <taxon>Didymocarpoideae</taxon>
        <taxon>Trichosporeae</taxon>
        <taxon>Loxocarpinae</taxon>
        <taxon>Dorcoceras</taxon>
    </lineage>
</organism>
<feature type="region of interest" description="Disordered" evidence="2">
    <location>
        <begin position="257"/>
        <end position="284"/>
    </location>
</feature>
<dbReference type="AlphaFoldDB" id="A0A2Z7CL18"/>
<accession>A0A2Z7CL18</accession>